<gene>
    <name evidence="2" type="ORF">CLV30_11384</name>
</gene>
<keyword evidence="3" id="KW-1185">Reference proteome</keyword>
<name>A0A2P8DWJ0_9ACTN</name>
<dbReference type="EMBL" id="PYGE01000013">
    <property type="protein sequence ID" value="PSL01596.1"/>
    <property type="molecule type" value="Genomic_DNA"/>
</dbReference>
<organism evidence="2 3">
    <name type="scientific">Haloactinopolyspora alba</name>
    <dbReference type="NCBI Taxonomy" id="648780"/>
    <lineage>
        <taxon>Bacteria</taxon>
        <taxon>Bacillati</taxon>
        <taxon>Actinomycetota</taxon>
        <taxon>Actinomycetes</taxon>
        <taxon>Jiangellales</taxon>
        <taxon>Jiangellaceae</taxon>
        <taxon>Haloactinopolyspora</taxon>
    </lineage>
</organism>
<dbReference type="RefSeq" id="WP_106538448.1">
    <property type="nucleotide sequence ID" value="NZ_PYGE01000013.1"/>
</dbReference>
<proteinExistence type="predicted"/>
<accession>A0A2P8DWJ0</accession>
<feature type="domain" description="DUF6879" evidence="1">
    <location>
        <begin position="7"/>
        <end position="170"/>
    </location>
</feature>
<dbReference type="Pfam" id="PF21806">
    <property type="entry name" value="DUF6879"/>
    <property type="match status" value="1"/>
</dbReference>
<protein>
    <recommendedName>
        <fullName evidence="1">DUF6879 domain-containing protein</fullName>
    </recommendedName>
</protein>
<dbReference type="AlphaFoldDB" id="A0A2P8DWJ0"/>
<dbReference type="OrthoDB" id="3821358at2"/>
<evidence type="ECO:0000313" key="2">
    <source>
        <dbReference type="EMBL" id="PSL01596.1"/>
    </source>
</evidence>
<dbReference type="InterPro" id="IPR049244">
    <property type="entry name" value="DUF6879"/>
</dbReference>
<evidence type="ECO:0000313" key="3">
    <source>
        <dbReference type="Proteomes" id="UP000243528"/>
    </source>
</evidence>
<dbReference type="Proteomes" id="UP000243528">
    <property type="component" value="Unassembled WGS sequence"/>
</dbReference>
<sequence length="177" mass="19976">MELLQGEAFDSLFQKFDRLAFHLEVQDTYHTPGEAEPFGLFLAGKEDDFAWHQPWLDVVRTATAAGRAFRRVRVVTVPHVDYTRWGLTVAPHNIGAGEDIRWLPRHLTDASELTTDDYWLFDDDLVAFTVFEPGGRFAGGAVTTDPVIVSHCRAVRDRAWAAAIPHRTYVESEYASA</sequence>
<evidence type="ECO:0000259" key="1">
    <source>
        <dbReference type="Pfam" id="PF21806"/>
    </source>
</evidence>
<comment type="caution">
    <text evidence="2">The sequence shown here is derived from an EMBL/GenBank/DDBJ whole genome shotgun (WGS) entry which is preliminary data.</text>
</comment>
<reference evidence="2 3" key="1">
    <citation type="submission" date="2018-03" db="EMBL/GenBank/DDBJ databases">
        <title>Genomic Encyclopedia of Archaeal and Bacterial Type Strains, Phase II (KMG-II): from individual species to whole genera.</title>
        <authorList>
            <person name="Goeker M."/>
        </authorList>
    </citation>
    <scope>NUCLEOTIDE SEQUENCE [LARGE SCALE GENOMIC DNA]</scope>
    <source>
        <strain evidence="2 3">DSM 45211</strain>
    </source>
</reference>